<accession>A0A2P5F2Q5</accession>
<protein>
    <submittedName>
        <fullName evidence="1">Uncharacterized protein</fullName>
    </submittedName>
</protein>
<reference evidence="2" key="1">
    <citation type="submission" date="2016-06" db="EMBL/GenBank/DDBJ databases">
        <title>Parallel loss of symbiosis genes in relatives of nitrogen-fixing non-legume Parasponia.</title>
        <authorList>
            <person name="Van Velzen R."/>
            <person name="Holmer R."/>
            <person name="Bu F."/>
            <person name="Rutten L."/>
            <person name="Van Zeijl A."/>
            <person name="Liu W."/>
            <person name="Santuari L."/>
            <person name="Cao Q."/>
            <person name="Sharma T."/>
            <person name="Shen D."/>
            <person name="Roswanjaya Y."/>
            <person name="Wardhani T."/>
            <person name="Kalhor M.S."/>
            <person name="Jansen J."/>
            <person name="Van den Hoogen J."/>
            <person name="Gungor B."/>
            <person name="Hartog M."/>
            <person name="Hontelez J."/>
            <person name="Verver J."/>
            <person name="Yang W.-C."/>
            <person name="Schijlen E."/>
            <person name="Repin R."/>
            <person name="Schilthuizen M."/>
            <person name="Schranz E."/>
            <person name="Heidstra R."/>
            <person name="Miyata K."/>
            <person name="Fedorova E."/>
            <person name="Kohlen W."/>
            <person name="Bisseling T."/>
            <person name="Smit S."/>
            <person name="Geurts R."/>
        </authorList>
    </citation>
    <scope>NUCLEOTIDE SEQUENCE [LARGE SCALE GENOMIC DNA]</scope>
    <source>
        <strain evidence="2">cv. RG33-2</strain>
    </source>
</reference>
<dbReference type="EMBL" id="JXTC01000069">
    <property type="protein sequence ID" value="PON92073.1"/>
    <property type="molecule type" value="Genomic_DNA"/>
</dbReference>
<comment type="caution">
    <text evidence="1">The sequence shown here is derived from an EMBL/GenBank/DDBJ whole genome shotgun (WGS) entry which is preliminary data.</text>
</comment>
<dbReference type="Proteomes" id="UP000237000">
    <property type="component" value="Unassembled WGS sequence"/>
</dbReference>
<sequence length="92" mass="10475">ENHHKVQTGGEAIQGQKTRPQCCQGYLTVGIGERTFLDNSRNQICSFSHSQRKQICVVRDQGPWSVDRSLLVIKEWSPQTPISEIKFETANF</sequence>
<dbReference type="InParanoid" id="A0A2P5F2Q5"/>
<dbReference type="AlphaFoldDB" id="A0A2P5F2Q5"/>
<evidence type="ECO:0000313" key="1">
    <source>
        <dbReference type="EMBL" id="PON92073.1"/>
    </source>
</evidence>
<evidence type="ECO:0000313" key="2">
    <source>
        <dbReference type="Proteomes" id="UP000237000"/>
    </source>
</evidence>
<gene>
    <name evidence="1" type="ORF">TorRG33x02_121450</name>
</gene>
<keyword evidence="2" id="KW-1185">Reference proteome</keyword>
<organism evidence="1 2">
    <name type="scientific">Trema orientale</name>
    <name type="common">Charcoal tree</name>
    <name type="synonym">Celtis orientalis</name>
    <dbReference type="NCBI Taxonomy" id="63057"/>
    <lineage>
        <taxon>Eukaryota</taxon>
        <taxon>Viridiplantae</taxon>
        <taxon>Streptophyta</taxon>
        <taxon>Embryophyta</taxon>
        <taxon>Tracheophyta</taxon>
        <taxon>Spermatophyta</taxon>
        <taxon>Magnoliopsida</taxon>
        <taxon>eudicotyledons</taxon>
        <taxon>Gunneridae</taxon>
        <taxon>Pentapetalae</taxon>
        <taxon>rosids</taxon>
        <taxon>fabids</taxon>
        <taxon>Rosales</taxon>
        <taxon>Cannabaceae</taxon>
        <taxon>Trema</taxon>
    </lineage>
</organism>
<proteinExistence type="predicted"/>
<name>A0A2P5F2Q5_TREOI</name>
<dbReference type="OrthoDB" id="1464103at2759"/>
<feature type="non-terminal residue" evidence="1">
    <location>
        <position position="1"/>
    </location>
</feature>